<keyword evidence="3" id="KW-1185">Reference proteome</keyword>
<dbReference type="KEGG" id="egt:105966024"/>
<dbReference type="eggNOG" id="ENOG502RZTM">
    <property type="taxonomic scope" value="Eukaryota"/>
</dbReference>
<evidence type="ECO:0000259" key="1">
    <source>
        <dbReference type="Pfam" id="PF24869"/>
    </source>
</evidence>
<dbReference type="PANTHER" id="PTHR36729">
    <property type="entry name" value="EXPRESSED PROTEIN"/>
    <property type="match status" value="1"/>
</dbReference>
<dbReference type="EMBL" id="KI631110">
    <property type="protein sequence ID" value="EYU30137.1"/>
    <property type="molecule type" value="Genomic_DNA"/>
</dbReference>
<accession>A0A022QN53</accession>
<dbReference type="Proteomes" id="UP000030748">
    <property type="component" value="Unassembled WGS sequence"/>
</dbReference>
<evidence type="ECO:0000313" key="2">
    <source>
        <dbReference type="EMBL" id="EYU30137.1"/>
    </source>
</evidence>
<dbReference type="AlphaFoldDB" id="A0A022QN53"/>
<feature type="domain" description="DUF7734" evidence="1">
    <location>
        <begin position="84"/>
        <end position="171"/>
    </location>
</feature>
<protein>
    <recommendedName>
        <fullName evidence="1">DUF7734 domain-containing protein</fullName>
    </recommendedName>
</protein>
<dbReference type="Pfam" id="PF24869">
    <property type="entry name" value="DUF7734"/>
    <property type="match status" value="1"/>
</dbReference>
<dbReference type="PhylomeDB" id="A0A022QN53"/>
<name>A0A022QN53_ERYGU</name>
<dbReference type="PANTHER" id="PTHR36729:SF2">
    <property type="entry name" value="EXPRESSED PROTEIN"/>
    <property type="match status" value="1"/>
</dbReference>
<proteinExistence type="predicted"/>
<evidence type="ECO:0000313" key="3">
    <source>
        <dbReference type="Proteomes" id="UP000030748"/>
    </source>
</evidence>
<reference evidence="2 3" key="1">
    <citation type="journal article" date="2013" name="Proc. Natl. Acad. Sci. U.S.A.">
        <title>Fine-scale variation in meiotic recombination in Mimulus inferred from population shotgun sequencing.</title>
        <authorList>
            <person name="Hellsten U."/>
            <person name="Wright K.M."/>
            <person name="Jenkins J."/>
            <person name="Shu S."/>
            <person name="Yuan Y."/>
            <person name="Wessler S.R."/>
            <person name="Schmutz J."/>
            <person name="Willis J.H."/>
            <person name="Rokhsar D.S."/>
        </authorList>
    </citation>
    <scope>NUCLEOTIDE SEQUENCE [LARGE SCALE GENOMIC DNA]</scope>
    <source>
        <strain evidence="3">cv. DUN x IM62</strain>
    </source>
</reference>
<dbReference type="InterPro" id="IPR056636">
    <property type="entry name" value="DUF7734"/>
</dbReference>
<dbReference type="OrthoDB" id="2018366at2759"/>
<sequence>MLNQLGKWNSNSLLIPLQLNYSSTLSFSSPSLLHYNTISPLIISAANSLQIRKASETTTFRARRRVIYEEEEEEEDYGYNEEIAVLESYSQLMKDEILLVQAMVDQELVQVLIFKGFSSCLSSRTYSDLSRSVLPTRAVIKSIDRAKGPFDPSNIQYIEKGLTFHVFKTRLNLPN</sequence>
<organism evidence="2 3">
    <name type="scientific">Erythranthe guttata</name>
    <name type="common">Yellow monkey flower</name>
    <name type="synonym">Mimulus guttatus</name>
    <dbReference type="NCBI Taxonomy" id="4155"/>
    <lineage>
        <taxon>Eukaryota</taxon>
        <taxon>Viridiplantae</taxon>
        <taxon>Streptophyta</taxon>
        <taxon>Embryophyta</taxon>
        <taxon>Tracheophyta</taxon>
        <taxon>Spermatophyta</taxon>
        <taxon>Magnoliopsida</taxon>
        <taxon>eudicotyledons</taxon>
        <taxon>Gunneridae</taxon>
        <taxon>Pentapetalae</taxon>
        <taxon>asterids</taxon>
        <taxon>lamiids</taxon>
        <taxon>Lamiales</taxon>
        <taxon>Phrymaceae</taxon>
        <taxon>Erythranthe</taxon>
    </lineage>
</organism>
<gene>
    <name evidence="2" type="ORF">MIMGU_mgv1a014872mg</name>
</gene>